<dbReference type="InterPro" id="IPR010031">
    <property type="entry name" value="FAD_lactone_oxidase-like"/>
</dbReference>
<dbReference type="Pfam" id="PF01565">
    <property type="entry name" value="FAD_binding_4"/>
    <property type="match status" value="1"/>
</dbReference>
<dbReference type="PANTHER" id="PTHR43762:SF1">
    <property type="entry name" value="D-ARABINONO-1,4-LACTONE OXIDASE"/>
    <property type="match status" value="1"/>
</dbReference>
<evidence type="ECO:0000256" key="2">
    <source>
        <dbReference type="SAM" id="MobiDB-lite"/>
    </source>
</evidence>
<dbReference type="Gene3D" id="1.10.45.10">
    <property type="entry name" value="Vanillyl-alcohol Oxidase, Chain A, domain 4"/>
    <property type="match status" value="1"/>
</dbReference>
<dbReference type="PANTHER" id="PTHR43762">
    <property type="entry name" value="L-GULONOLACTONE OXIDASE"/>
    <property type="match status" value="1"/>
</dbReference>
<dbReference type="Proteomes" id="UP001527866">
    <property type="component" value="Unassembled WGS sequence"/>
</dbReference>
<dbReference type="Pfam" id="PF04030">
    <property type="entry name" value="ALO"/>
    <property type="match status" value="1"/>
</dbReference>
<protein>
    <submittedName>
        <fullName evidence="4">FAD-binding protein</fullName>
    </submittedName>
</protein>
<dbReference type="SUPFAM" id="SSF56176">
    <property type="entry name" value="FAD-binding/transporter-associated domain-like"/>
    <property type="match status" value="1"/>
</dbReference>
<accession>A0ABT4U934</accession>
<evidence type="ECO:0000259" key="3">
    <source>
        <dbReference type="PROSITE" id="PS51387"/>
    </source>
</evidence>
<dbReference type="RefSeq" id="WP_270688506.1">
    <property type="nucleotide sequence ID" value="NZ_JAQFWQ010000079.1"/>
</dbReference>
<evidence type="ECO:0000313" key="4">
    <source>
        <dbReference type="EMBL" id="MDA2813461.1"/>
    </source>
</evidence>
<dbReference type="InterPro" id="IPR036318">
    <property type="entry name" value="FAD-bd_PCMH-like_sf"/>
</dbReference>
<dbReference type="InterPro" id="IPR016167">
    <property type="entry name" value="FAD-bd_PCMH_sub1"/>
</dbReference>
<dbReference type="InterPro" id="IPR016169">
    <property type="entry name" value="FAD-bd_PCMH_sub2"/>
</dbReference>
<dbReference type="InterPro" id="IPR007173">
    <property type="entry name" value="ALO_C"/>
</dbReference>
<feature type="domain" description="FAD-binding PCMH-type" evidence="3">
    <location>
        <begin position="9"/>
        <end position="179"/>
    </location>
</feature>
<evidence type="ECO:0000313" key="5">
    <source>
        <dbReference type="Proteomes" id="UP001527866"/>
    </source>
</evidence>
<dbReference type="Gene3D" id="3.30.465.10">
    <property type="match status" value="1"/>
</dbReference>
<gene>
    <name evidence="4" type="ORF">O4J56_22640</name>
</gene>
<dbReference type="NCBIfam" id="TIGR01679">
    <property type="entry name" value="bact_FAD_ox"/>
    <property type="match status" value="1"/>
</dbReference>
<organism evidence="4 5">
    <name type="scientific">Nocardiopsis endophytica</name>
    <dbReference type="NCBI Taxonomy" id="3018445"/>
    <lineage>
        <taxon>Bacteria</taxon>
        <taxon>Bacillati</taxon>
        <taxon>Actinomycetota</taxon>
        <taxon>Actinomycetes</taxon>
        <taxon>Streptosporangiales</taxon>
        <taxon>Nocardiopsidaceae</taxon>
        <taxon>Nocardiopsis</taxon>
    </lineage>
</organism>
<sequence>MWRTWSGTHEALPATTATPNGAADVAGAVRSAAGRGLPVRMVGAGHSFTDAAVTDGVMLSPTALNRLRSVDLEAGTAEAEAGMVLSDLNTALAERGAALANMGDIAVQTLAGAIQTGTHGTGRSTGGLASQVVGMELVRADGEAVRCSADDDPDLFGAARVGLGAFGVVTAMTMAVRPSFLLHAREEPMRVDEVLERLPELQAGNEHFEFFWFPHTGMANTKRNNPVAGPARPLAPFKAWLDDEFLSNTLFERVNRACRALPSAIPAINQVSARALSAREYTDASYKVFASPRRVKFVEMEYAVPAEELPGVLRELRSLVDRGGHRISFPVEVRFAPADDVWLSTAYGRETAYVAVHVYKGAPYQRYFADAEAVFTAVEGRPHWGKVHTKDRAYLERVYPRFGDAMEVRERMDPERRFANAYTERVFGP</sequence>
<dbReference type="InterPro" id="IPR016171">
    <property type="entry name" value="Vanillyl_alc_oxidase_C-sub2"/>
</dbReference>
<dbReference type="PIRSF" id="PIRSF000136">
    <property type="entry name" value="LGO_GLO"/>
    <property type="match status" value="1"/>
</dbReference>
<name>A0ABT4U934_9ACTN</name>
<reference evidence="4 5" key="1">
    <citation type="submission" date="2023-01" db="EMBL/GenBank/DDBJ databases">
        <title>Draft genome sequence of Nocardiopsis sp. RSe5-2 isolated from halophytes.</title>
        <authorList>
            <person name="Duangmal K."/>
            <person name="Chantavorakit T."/>
        </authorList>
    </citation>
    <scope>NUCLEOTIDE SEQUENCE [LARGE SCALE GENOMIC DNA]</scope>
    <source>
        <strain evidence="4 5">RSe5-2</strain>
    </source>
</reference>
<feature type="region of interest" description="Disordered" evidence="2">
    <location>
        <begin position="1"/>
        <end position="21"/>
    </location>
</feature>
<dbReference type="InterPro" id="IPR016166">
    <property type="entry name" value="FAD-bd_PCMH"/>
</dbReference>
<dbReference type="InterPro" id="IPR006094">
    <property type="entry name" value="Oxid_FAD_bind_N"/>
</dbReference>
<keyword evidence="5" id="KW-1185">Reference proteome</keyword>
<keyword evidence="1" id="KW-0560">Oxidoreductase</keyword>
<dbReference type="Gene3D" id="3.30.70.2520">
    <property type="match status" value="1"/>
</dbReference>
<dbReference type="EMBL" id="JAQFWQ010000079">
    <property type="protein sequence ID" value="MDA2813461.1"/>
    <property type="molecule type" value="Genomic_DNA"/>
</dbReference>
<comment type="caution">
    <text evidence="4">The sequence shown here is derived from an EMBL/GenBank/DDBJ whole genome shotgun (WGS) entry which is preliminary data.</text>
</comment>
<dbReference type="PROSITE" id="PS51387">
    <property type="entry name" value="FAD_PCMH"/>
    <property type="match status" value="1"/>
</dbReference>
<proteinExistence type="predicted"/>
<evidence type="ECO:0000256" key="1">
    <source>
        <dbReference type="ARBA" id="ARBA00023002"/>
    </source>
</evidence>
<dbReference type="Gene3D" id="3.30.43.10">
    <property type="entry name" value="Uridine Diphospho-n-acetylenolpyruvylglucosamine Reductase, domain 2"/>
    <property type="match status" value="1"/>
</dbReference>